<dbReference type="OrthoDB" id="2536450at2759"/>
<keyword evidence="4" id="KW-1185">Reference proteome</keyword>
<keyword evidence="1" id="KW-0472">Membrane</keyword>
<dbReference type="PANTHER" id="PTHR34862">
    <property type="entry name" value="SPARK DOMAIN-CONTAINING PROTEIN"/>
    <property type="match status" value="1"/>
</dbReference>
<reference evidence="3 4" key="1">
    <citation type="journal article" date="2019" name="Environ. Microbiol.">
        <title>At the nexus of three kingdoms: the genome of the mycorrhizal fungus Gigaspora margarita provides insights into plant, endobacterial and fungal interactions.</title>
        <authorList>
            <person name="Venice F."/>
            <person name="Ghignone S."/>
            <person name="Salvioli di Fossalunga A."/>
            <person name="Amselem J."/>
            <person name="Novero M."/>
            <person name="Xianan X."/>
            <person name="Sedzielewska Toro K."/>
            <person name="Morin E."/>
            <person name="Lipzen A."/>
            <person name="Grigoriev I.V."/>
            <person name="Henrissat B."/>
            <person name="Martin F.M."/>
            <person name="Bonfante P."/>
        </authorList>
    </citation>
    <scope>NUCLEOTIDE SEQUENCE [LARGE SCALE GENOMIC DNA]</scope>
    <source>
        <strain evidence="3 4">BEG34</strain>
    </source>
</reference>
<gene>
    <name evidence="3" type="ORF">F8M41_002480</name>
</gene>
<dbReference type="AlphaFoldDB" id="A0A8H4AYN5"/>
<comment type="caution">
    <text evidence="3">The sequence shown here is derived from an EMBL/GenBank/DDBJ whole genome shotgun (WGS) entry which is preliminary data.</text>
</comment>
<dbReference type="EMBL" id="WTPW01000122">
    <property type="protein sequence ID" value="KAF0545015.1"/>
    <property type="molecule type" value="Genomic_DNA"/>
</dbReference>
<keyword evidence="1" id="KW-1133">Transmembrane helix</keyword>
<accession>A0A8H4AYN5</accession>
<feature type="signal peptide" evidence="2">
    <location>
        <begin position="1"/>
        <end position="23"/>
    </location>
</feature>
<dbReference type="PANTHER" id="PTHR34862:SF1">
    <property type="entry name" value="SPARK DOMAIN-CONTAINING PROTEIN"/>
    <property type="match status" value="1"/>
</dbReference>
<feature type="transmembrane region" description="Helical" evidence="1">
    <location>
        <begin position="294"/>
        <end position="317"/>
    </location>
</feature>
<protein>
    <submittedName>
        <fullName evidence="3">Uncharacterized protein</fullName>
    </submittedName>
</protein>
<proteinExistence type="predicted"/>
<organism evidence="3 4">
    <name type="scientific">Gigaspora margarita</name>
    <dbReference type="NCBI Taxonomy" id="4874"/>
    <lineage>
        <taxon>Eukaryota</taxon>
        <taxon>Fungi</taxon>
        <taxon>Fungi incertae sedis</taxon>
        <taxon>Mucoromycota</taxon>
        <taxon>Glomeromycotina</taxon>
        <taxon>Glomeromycetes</taxon>
        <taxon>Diversisporales</taxon>
        <taxon>Gigasporaceae</taxon>
        <taxon>Gigaspora</taxon>
    </lineage>
</organism>
<sequence length="346" mass="37293">MKILTLILVIVFNITLFSTLTFSQNASSNFTTAANNVTAVSGFIVKGYTLISKEVPLSSTCQSRLEQMYNSTDINTCIPYISLSSLLSQSKIVPDSMSLYNAICSLERCTDTFISSTLSSFKIDCSSDLISNNSAVFGVELLFTFYTPLINSYCYKNSTGGSCVLKYREDYTTFAGAGVSRDNTNPLNFTVLPDITNVPSSIVCTNCVKAMANTFLDYLDSNPGDYSILGTTQTGINNRKDQYTAKCGSSFLDGSIPDTTSPILATSSPSPNSNVTSSHGHNSNVFDNPLYRGLIIGGCALAVLLIIASIVGCCIYIKSKYPNKTKIEYIPTPGTNAETREVAADI</sequence>
<keyword evidence="2" id="KW-0732">Signal</keyword>
<name>A0A8H4AYN5_GIGMA</name>
<evidence type="ECO:0000256" key="1">
    <source>
        <dbReference type="SAM" id="Phobius"/>
    </source>
</evidence>
<dbReference type="Proteomes" id="UP000439903">
    <property type="component" value="Unassembled WGS sequence"/>
</dbReference>
<evidence type="ECO:0000313" key="3">
    <source>
        <dbReference type="EMBL" id="KAF0545015.1"/>
    </source>
</evidence>
<evidence type="ECO:0000313" key="4">
    <source>
        <dbReference type="Proteomes" id="UP000439903"/>
    </source>
</evidence>
<evidence type="ECO:0000256" key="2">
    <source>
        <dbReference type="SAM" id="SignalP"/>
    </source>
</evidence>
<keyword evidence="1" id="KW-0812">Transmembrane</keyword>
<feature type="chain" id="PRO_5034023200" evidence="2">
    <location>
        <begin position="24"/>
        <end position="346"/>
    </location>
</feature>